<name>A0A3B0ZQ59_9ZZZZ</name>
<evidence type="ECO:0000256" key="2">
    <source>
        <dbReference type="ARBA" id="ARBA00022649"/>
    </source>
</evidence>
<evidence type="ECO:0000259" key="6">
    <source>
        <dbReference type="Pfam" id="PF13673"/>
    </source>
</evidence>
<dbReference type="SUPFAM" id="SSF55729">
    <property type="entry name" value="Acyl-CoA N-acyltransferases (Nat)"/>
    <property type="match status" value="1"/>
</dbReference>
<dbReference type="EMBL" id="UOFR01000034">
    <property type="protein sequence ID" value="VAW95608.1"/>
    <property type="molecule type" value="Genomic_DNA"/>
</dbReference>
<keyword evidence="2" id="KW-1277">Toxin-antitoxin system</keyword>
<comment type="catalytic activity">
    <reaction evidence="5">
        <text>glycyl-tRNA(Gly) + acetyl-CoA = N-acetylglycyl-tRNA(Gly) + CoA + H(+)</text>
        <dbReference type="Rhea" id="RHEA:81867"/>
        <dbReference type="Rhea" id="RHEA-COMP:9683"/>
        <dbReference type="Rhea" id="RHEA-COMP:19766"/>
        <dbReference type="ChEBI" id="CHEBI:15378"/>
        <dbReference type="ChEBI" id="CHEBI:57287"/>
        <dbReference type="ChEBI" id="CHEBI:57288"/>
        <dbReference type="ChEBI" id="CHEBI:78522"/>
        <dbReference type="ChEBI" id="CHEBI:232036"/>
    </reaction>
</comment>
<dbReference type="GO" id="GO:0016747">
    <property type="term" value="F:acyltransferase activity, transferring groups other than amino-acyl groups"/>
    <property type="evidence" value="ECO:0007669"/>
    <property type="project" value="InterPro"/>
</dbReference>
<sequence length="168" mass="18905">MPQGGKNIVIELLKRDHDRSRFECGVDALDNYIKKQARQDVKRRISRVFVATDLNEPNIINGYYTLSSLSIELTSLPISLARKLPKHPVPAALIGRLAVSQIKQGQGMGKMLLADAIKRTLSISNEMAIYALVVDAINNEAERFYEQFGFIRFSVNNPRLFLPLKSFG</sequence>
<proteinExistence type="predicted"/>
<dbReference type="AlphaFoldDB" id="A0A3B0ZQ59"/>
<protein>
    <recommendedName>
        <fullName evidence="6">N-acetyltransferase domain-containing protein</fullName>
    </recommendedName>
</protein>
<keyword evidence="1" id="KW-0678">Repressor</keyword>
<evidence type="ECO:0000313" key="7">
    <source>
        <dbReference type="EMBL" id="VAW95608.1"/>
    </source>
</evidence>
<feature type="domain" description="N-acetyltransferase" evidence="6">
    <location>
        <begin position="94"/>
        <end position="153"/>
    </location>
</feature>
<dbReference type="PANTHER" id="PTHR36449">
    <property type="entry name" value="ACETYLTRANSFERASE-RELATED"/>
    <property type="match status" value="1"/>
</dbReference>
<evidence type="ECO:0000256" key="5">
    <source>
        <dbReference type="ARBA" id="ARBA00049880"/>
    </source>
</evidence>
<reference evidence="7" key="1">
    <citation type="submission" date="2018-06" db="EMBL/GenBank/DDBJ databases">
        <authorList>
            <person name="Zhirakovskaya E."/>
        </authorList>
    </citation>
    <scope>NUCLEOTIDE SEQUENCE</scope>
</reference>
<dbReference type="Pfam" id="PF13673">
    <property type="entry name" value="Acetyltransf_10"/>
    <property type="match status" value="1"/>
</dbReference>
<keyword evidence="3" id="KW-0808">Transferase</keyword>
<dbReference type="InterPro" id="IPR016181">
    <property type="entry name" value="Acyl_CoA_acyltransferase"/>
</dbReference>
<dbReference type="InterPro" id="IPR000182">
    <property type="entry name" value="GNAT_dom"/>
</dbReference>
<evidence type="ECO:0000256" key="1">
    <source>
        <dbReference type="ARBA" id="ARBA00022491"/>
    </source>
</evidence>
<evidence type="ECO:0000256" key="3">
    <source>
        <dbReference type="ARBA" id="ARBA00022679"/>
    </source>
</evidence>
<keyword evidence="4" id="KW-0012">Acyltransferase</keyword>
<evidence type="ECO:0000256" key="4">
    <source>
        <dbReference type="ARBA" id="ARBA00023315"/>
    </source>
</evidence>
<dbReference type="PANTHER" id="PTHR36449:SF1">
    <property type="entry name" value="ACETYLTRANSFERASE"/>
    <property type="match status" value="1"/>
</dbReference>
<accession>A0A3B0ZQ59</accession>
<dbReference type="Gene3D" id="3.40.630.30">
    <property type="match status" value="1"/>
</dbReference>
<gene>
    <name evidence="7" type="ORF">MNBD_GAMMA21-1498</name>
</gene>
<organism evidence="7">
    <name type="scientific">hydrothermal vent metagenome</name>
    <dbReference type="NCBI Taxonomy" id="652676"/>
    <lineage>
        <taxon>unclassified sequences</taxon>
        <taxon>metagenomes</taxon>
        <taxon>ecological metagenomes</taxon>
    </lineage>
</organism>